<dbReference type="Pfam" id="PF09424">
    <property type="entry name" value="YqeY"/>
    <property type="match status" value="1"/>
</dbReference>
<reference evidence="2" key="1">
    <citation type="submission" date="2018-03" db="EMBL/GenBank/DDBJ databases">
        <authorList>
            <person name="Zecchin S."/>
        </authorList>
    </citation>
    <scope>NUCLEOTIDE SEQUENCE [LARGE SCALE GENOMIC DNA]</scope>
</reference>
<evidence type="ECO:0008006" key="3">
    <source>
        <dbReference type="Google" id="ProtNLM"/>
    </source>
</evidence>
<dbReference type="InterPro" id="IPR023168">
    <property type="entry name" value="GatB_Yqey_C_2"/>
</dbReference>
<dbReference type="PANTHER" id="PTHR28055:SF1">
    <property type="entry name" value="ALTERED INHERITANCE OF MITOCHONDRIA PROTEIN 41, MITOCHONDRIAL"/>
    <property type="match status" value="1"/>
</dbReference>
<evidence type="ECO:0000313" key="1">
    <source>
        <dbReference type="EMBL" id="SPP99966.1"/>
    </source>
</evidence>
<dbReference type="Gene3D" id="1.10.10.410">
    <property type="match status" value="1"/>
</dbReference>
<dbReference type="SUPFAM" id="SSF89095">
    <property type="entry name" value="GatB/YqeY motif"/>
    <property type="match status" value="1"/>
</dbReference>
<evidence type="ECO:0000313" key="2">
    <source>
        <dbReference type="Proteomes" id="UP000245125"/>
    </source>
</evidence>
<protein>
    <recommendedName>
        <fullName evidence="3">GatB/YqeY domain-containing protein</fullName>
    </recommendedName>
</protein>
<organism evidence="1 2">
    <name type="scientific">Candidatus Sulfobium mesophilum</name>
    <dbReference type="NCBI Taxonomy" id="2016548"/>
    <lineage>
        <taxon>Bacteria</taxon>
        <taxon>Pseudomonadati</taxon>
        <taxon>Nitrospirota</taxon>
        <taxon>Nitrospiria</taxon>
        <taxon>Nitrospirales</taxon>
        <taxon>Nitrospiraceae</taxon>
        <taxon>Candidatus Sulfobium</taxon>
    </lineage>
</organism>
<accession>A0A2U3QEW2</accession>
<dbReference type="InterPro" id="IPR042184">
    <property type="entry name" value="YqeY/Aim41_N"/>
</dbReference>
<sequence>MSLLQRLDADMKTALRESDKLKLSTIRLVKAAVKNQQIEKGRELSDEEIQSVISTLAKQRKDSIEQFLRGGRQDLADQERRELAVLQAYMPEQLSPAELDKIIIQAIQESSSTDEKDMGKVMKVLMPRIKGLADGKTVNIRVKELLQSLRN</sequence>
<name>A0A2U3QEW2_9BACT</name>
<proteinExistence type="predicted"/>
<dbReference type="Proteomes" id="UP000245125">
    <property type="component" value="Unassembled WGS sequence"/>
</dbReference>
<dbReference type="InterPro" id="IPR003789">
    <property type="entry name" value="Asn/Gln_tRNA_amidoTrase-B-like"/>
</dbReference>
<dbReference type="OrthoDB" id="9794041at2"/>
<dbReference type="AlphaFoldDB" id="A0A2U3QEW2"/>
<dbReference type="PANTHER" id="PTHR28055">
    <property type="entry name" value="ALTERED INHERITANCE OF MITOCHONDRIA PROTEIN 41, MITOCHONDRIAL"/>
    <property type="match status" value="1"/>
</dbReference>
<gene>
    <name evidence="1" type="ORF">NBG4_140026</name>
</gene>
<keyword evidence="2" id="KW-1185">Reference proteome</keyword>
<dbReference type="GO" id="GO:0016884">
    <property type="term" value="F:carbon-nitrogen ligase activity, with glutamine as amido-N-donor"/>
    <property type="evidence" value="ECO:0007669"/>
    <property type="project" value="InterPro"/>
</dbReference>
<dbReference type="EMBL" id="OUUY01000046">
    <property type="protein sequence ID" value="SPP99966.1"/>
    <property type="molecule type" value="Genomic_DNA"/>
</dbReference>
<dbReference type="Gene3D" id="1.10.1510.10">
    <property type="entry name" value="Uncharacterised protein YqeY/AIM41 PF09424, N-terminal domain"/>
    <property type="match status" value="1"/>
</dbReference>
<dbReference type="InterPro" id="IPR019004">
    <property type="entry name" value="YqeY/Aim41"/>
</dbReference>